<dbReference type="STRING" id="95161.SAMN05660874_02014"/>
<dbReference type="Pfam" id="PF09900">
    <property type="entry name" value="DUF2127"/>
    <property type="match status" value="1"/>
</dbReference>
<dbReference type="InterPro" id="IPR021125">
    <property type="entry name" value="DUF2127"/>
</dbReference>
<keyword evidence="1" id="KW-0472">Membrane</keyword>
<accession>A0A1I6QWQ0</accession>
<evidence type="ECO:0000313" key="2">
    <source>
        <dbReference type="EMBL" id="SFS56909.1"/>
    </source>
</evidence>
<dbReference type="RefSeq" id="WP_093415533.1">
    <property type="nucleotide sequence ID" value="NZ_FOZX01000002.1"/>
</dbReference>
<dbReference type="AlphaFoldDB" id="A0A1I6QWQ0"/>
<evidence type="ECO:0000313" key="3">
    <source>
        <dbReference type="Proteomes" id="UP000198852"/>
    </source>
</evidence>
<name>A0A1I6QWQ0_9PSEU</name>
<feature type="transmembrane region" description="Helical" evidence="1">
    <location>
        <begin position="78"/>
        <end position="98"/>
    </location>
</feature>
<keyword evidence="1" id="KW-0812">Transmembrane</keyword>
<feature type="transmembrane region" description="Helical" evidence="1">
    <location>
        <begin position="12"/>
        <end position="36"/>
    </location>
</feature>
<evidence type="ECO:0000256" key="1">
    <source>
        <dbReference type="SAM" id="Phobius"/>
    </source>
</evidence>
<protein>
    <submittedName>
        <fullName evidence="2">Uncharacterized membrane protein</fullName>
    </submittedName>
</protein>
<dbReference type="EMBL" id="FOZX01000002">
    <property type="protein sequence ID" value="SFS56909.1"/>
    <property type="molecule type" value="Genomic_DNA"/>
</dbReference>
<gene>
    <name evidence="2" type="ORF">SAMN05660874_02014</name>
</gene>
<dbReference type="Proteomes" id="UP000198852">
    <property type="component" value="Unassembled WGS sequence"/>
</dbReference>
<feature type="transmembrane region" description="Helical" evidence="1">
    <location>
        <begin position="105"/>
        <end position="122"/>
    </location>
</feature>
<keyword evidence="3" id="KW-1185">Reference proteome</keyword>
<reference evidence="3" key="1">
    <citation type="submission" date="2016-10" db="EMBL/GenBank/DDBJ databases">
        <authorList>
            <person name="Varghese N."/>
            <person name="Submissions S."/>
        </authorList>
    </citation>
    <scope>NUCLEOTIDE SEQUENCE [LARGE SCALE GENOMIC DNA]</scope>
    <source>
        <strain evidence="3">DSM 44771</strain>
    </source>
</reference>
<dbReference type="OrthoDB" id="3684244at2"/>
<feature type="transmembrane region" description="Helical" evidence="1">
    <location>
        <begin position="128"/>
        <end position="147"/>
    </location>
</feature>
<proteinExistence type="predicted"/>
<organism evidence="2 3">
    <name type="scientific">Saccharopolyspora flava</name>
    <dbReference type="NCBI Taxonomy" id="95161"/>
    <lineage>
        <taxon>Bacteria</taxon>
        <taxon>Bacillati</taxon>
        <taxon>Actinomycetota</taxon>
        <taxon>Actinomycetes</taxon>
        <taxon>Pseudonocardiales</taxon>
        <taxon>Pseudonocardiaceae</taxon>
        <taxon>Saccharopolyspora</taxon>
    </lineage>
</organism>
<keyword evidence="1" id="KW-1133">Transmembrane helix</keyword>
<sequence>MAGELTLTDKLFRVAVWIKGLDAVGQLLGGVLLIFFTPRALTRIAHGIVTRDLLGPPTGPLAGHFEEAVQHFAGGARAFVIGYLLVHGLIKLGLVIALLRKEIRWYPVAIAALGLFVLFELIRGVQTHSLILPALTVLDIAIIVMVVKEYRELRRDSAEPEGNPNRRG</sequence>